<sequence>MDSSERPYYLVTGATGFIGAHVVDELLARGFKVRATTRSPKKGEFLRQARSSYSSRLDIVQIKDFSEAASLENVVKDIDGVIHVASPFTYDILDNEKELVLPAIAGVTSILEASLSNPKVKRVVITSSFAAVLDIGKKSSPRYKYTATDWNPLSYEESVNEKTSAVVAYRGSKKFAELKAWKFIKERKPSFDIVTLCPPMTFGPVAHPVESLHVLNESNAMLWKTASGEQLPVARVPFWVDVRDLACAHVEAMLKHDVGNTRFTVASPEKFSYQLVTDIVAEEFEWGKDRVAKSDERQQIDDNHDLDGETAANALGITYRTFRQTVKDFISQAVEMEKKAC</sequence>
<evidence type="ECO:0000313" key="4">
    <source>
        <dbReference type="EMBL" id="KAF2837484.1"/>
    </source>
</evidence>
<dbReference type="PANTHER" id="PTHR10366:SF579">
    <property type="entry name" value="3-BETA HYDROXYSTEROID DEHYDROGENASE_ISOMERASE FAMILY PROTEIN (AFU_ORTHOLOGUE AFUA_3G02250)"/>
    <property type="match status" value="1"/>
</dbReference>
<reference evidence="4" key="1">
    <citation type="journal article" date="2020" name="Stud. Mycol.">
        <title>101 Dothideomycetes genomes: a test case for predicting lifestyles and emergence of pathogens.</title>
        <authorList>
            <person name="Haridas S."/>
            <person name="Albert R."/>
            <person name="Binder M."/>
            <person name="Bloem J."/>
            <person name="Labutti K."/>
            <person name="Salamov A."/>
            <person name="Andreopoulos B."/>
            <person name="Baker S."/>
            <person name="Barry K."/>
            <person name="Bills G."/>
            <person name="Bluhm B."/>
            <person name="Cannon C."/>
            <person name="Castanera R."/>
            <person name="Culley D."/>
            <person name="Daum C."/>
            <person name="Ezra D."/>
            <person name="Gonzalez J."/>
            <person name="Henrissat B."/>
            <person name="Kuo A."/>
            <person name="Liang C."/>
            <person name="Lipzen A."/>
            <person name="Lutzoni F."/>
            <person name="Magnuson J."/>
            <person name="Mondo S."/>
            <person name="Nolan M."/>
            <person name="Ohm R."/>
            <person name="Pangilinan J."/>
            <person name="Park H.-J."/>
            <person name="Ramirez L."/>
            <person name="Alfaro M."/>
            <person name="Sun H."/>
            <person name="Tritt A."/>
            <person name="Yoshinaga Y."/>
            <person name="Zwiers L.-H."/>
            <person name="Turgeon B."/>
            <person name="Goodwin S."/>
            <person name="Spatafora J."/>
            <person name="Crous P."/>
            <person name="Grigoriev I."/>
        </authorList>
    </citation>
    <scope>NUCLEOTIDE SEQUENCE</scope>
    <source>
        <strain evidence="4">CBS 101060</strain>
    </source>
</reference>
<dbReference type="Proteomes" id="UP000799429">
    <property type="component" value="Unassembled WGS sequence"/>
</dbReference>
<feature type="domain" description="NAD-dependent epimerase/dehydratase" evidence="3">
    <location>
        <begin position="10"/>
        <end position="259"/>
    </location>
</feature>
<evidence type="ECO:0000256" key="2">
    <source>
        <dbReference type="ARBA" id="ARBA00023445"/>
    </source>
</evidence>
<name>A0A9P4S7R1_9PEZI</name>
<evidence type="ECO:0000313" key="5">
    <source>
        <dbReference type="Proteomes" id="UP000799429"/>
    </source>
</evidence>
<protein>
    <submittedName>
        <fullName evidence="4">NAD(P)-binding protein</fullName>
    </submittedName>
</protein>
<dbReference type="GO" id="GO:0016616">
    <property type="term" value="F:oxidoreductase activity, acting on the CH-OH group of donors, NAD or NADP as acceptor"/>
    <property type="evidence" value="ECO:0007669"/>
    <property type="project" value="TreeGrafter"/>
</dbReference>
<gene>
    <name evidence="4" type="ORF">M501DRAFT_937627</name>
</gene>
<evidence type="ECO:0000256" key="1">
    <source>
        <dbReference type="ARBA" id="ARBA00023002"/>
    </source>
</evidence>
<dbReference type="Pfam" id="PF01370">
    <property type="entry name" value="Epimerase"/>
    <property type="match status" value="1"/>
</dbReference>
<dbReference type="InterPro" id="IPR036291">
    <property type="entry name" value="NAD(P)-bd_dom_sf"/>
</dbReference>
<dbReference type="InterPro" id="IPR001509">
    <property type="entry name" value="Epimerase_deHydtase"/>
</dbReference>
<dbReference type="InterPro" id="IPR050425">
    <property type="entry name" value="NAD(P)_dehydrat-like"/>
</dbReference>
<organism evidence="4 5">
    <name type="scientific">Patellaria atrata CBS 101060</name>
    <dbReference type="NCBI Taxonomy" id="1346257"/>
    <lineage>
        <taxon>Eukaryota</taxon>
        <taxon>Fungi</taxon>
        <taxon>Dikarya</taxon>
        <taxon>Ascomycota</taxon>
        <taxon>Pezizomycotina</taxon>
        <taxon>Dothideomycetes</taxon>
        <taxon>Dothideomycetes incertae sedis</taxon>
        <taxon>Patellariales</taxon>
        <taxon>Patellariaceae</taxon>
        <taxon>Patellaria</taxon>
    </lineage>
</organism>
<dbReference type="SUPFAM" id="SSF51735">
    <property type="entry name" value="NAD(P)-binding Rossmann-fold domains"/>
    <property type="match status" value="1"/>
</dbReference>
<accession>A0A9P4S7R1</accession>
<proteinExistence type="inferred from homology"/>
<dbReference type="AlphaFoldDB" id="A0A9P4S7R1"/>
<keyword evidence="1" id="KW-0560">Oxidoreductase</keyword>
<dbReference type="PANTHER" id="PTHR10366">
    <property type="entry name" value="NAD DEPENDENT EPIMERASE/DEHYDRATASE"/>
    <property type="match status" value="1"/>
</dbReference>
<comment type="similarity">
    <text evidence="2">Belongs to the NAD(P)-dependent epimerase/dehydratase family. Dihydroflavonol-4-reductase subfamily.</text>
</comment>
<dbReference type="OrthoDB" id="2735536at2759"/>
<evidence type="ECO:0000259" key="3">
    <source>
        <dbReference type="Pfam" id="PF01370"/>
    </source>
</evidence>
<comment type="caution">
    <text evidence="4">The sequence shown here is derived from an EMBL/GenBank/DDBJ whole genome shotgun (WGS) entry which is preliminary data.</text>
</comment>
<dbReference type="EMBL" id="MU006099">
    <property type="protein sequence ID" value="KAF2837484.1"/>
    <property type="molecule type" value="Genomic_DNA"/>
</dbReference>
<dbReference type="Gene3D" id="3.40.50.720">
    <property type="entry name" value="NAD(P)-binding Rossmann-like Domain"/>
    <property type="match status" value="1"/>
</dbReference>
<keyword evidence="5" id="KW-1185">Reference proteome</keyword>